<dbReference type="InterPro" id="IPR005631">
    <property type="entry name" value="SDH"/>
</dbReference>
<keyword evidence="7" id="KW-1185">Reference proteome</keyword>
<reference evidence="6" key="1">
    <citation type="submission" date="2022-08" db="EMBL/GenBank/DDBJ databases">
        <title>Catabolic pathway analysis in culturable SAR92 clade bacteria reveals their overlooked roles in DMSP degradation in coastal seas.</title>
        <authorList>
            <person name="He X."/>
            <person name="Zhang X."/>
            <person name="Zhang Y."/>
        </authorList>
    </citation>
    <scope>NUCLEOTIDE SEQUENCE</scope>
    <source>
        <strain evidence="6">H455</strain>
    </source>
</reference>
<keyword evidence="5" id="KW-0143">Chaperone</keyword>
<evidence type="ECO:0000313" key="7">
    <source>
        <dbReference type="Proteomes" id="UP001059934"/>
    </source>
</evidence>
<comment type="similarity">
    <text evidence="2">Belongs to the SdhE FAD assembly factor family.</text>
</comment>
<evidence type="ECO:0000256" key="5">
    <source>
        <dbReference type="ARBA" id="ARBA00023186"/>
    </source>
</evidence>
<accession>A0ABY5TPU5</accession>
<protein>
    <recommendedName>
        <fullName evidence="3">FAD assembly factor SdhE</fullName>
    </recommendedName>
</protein>
<keyword evidence="4" id="KW-0963">Cytoplasm</keyword>
<evidence type="ECO:0000256" key="3">
    <source>
        <dbReference type="ARBA" id="ARBA00019418"/>
    </source>
</evidence>
<evidence type="ECO:0000256" key="2">
    <source>
        <dbReference type="ARBA" id="ARBA00008571"/>
    </source>
</evidence>
<dbReference type="PANTHER" id="PTHR39585:SF1">
    <property type="entry name" value="FAD ASSEMBLY FACTOR SDHE"/>
    <property type="match status" value="1"/>
</dbReference>
<dbReference type="EMBL" id="CP103416">
    <property type="protein sequence ID" value="UVW34621.1"/>
    <property type="molecule type" value="Genomic_DNA"/>
</dbReference>
<sequence length="81" mass="9811">MNKNRLRWACRRGMLELDLILEPFVENFYETLEEADQLRFEVLLESEDQSLFMWLMKRQSPDSPDMQRIVQIIHESRPQLG</sequence>
<gene>
    <name evidence="6" type="ORF">NYF23_11460</name>
</gene>
<evidence type="ECO:0000256" key="1">
    <source>
        <dbReference type="ARBA" id="ARBA00004496"/>
    </source>
</evidence>
<proteinExistence type="inferred from homology"/>
<dbReference type="Gene3D" id="1.10.150.250">
    <property type="entry name" value="Flavinator of succinate dehydrogenase"/>
    <property type="match status" value="1"/>
</dbReference>
<dbReference type="SUPFAM" id="SSF109910">
    <property type="entry name" value="YgfY-like"/>
    <property type="match status" value="1"/>
</dbReference>
<dbReference type="InterPro" id="IPR036714">
    <property type="entry name" value="SDH_sf"/>
</dbReference>
<dbReference type="Proteomes" id="UP001059934">
    <property type="component" value="Chromosome"/>
</dbReference>
<comment type="subcellular location">
    <subcellularLocation>
        <location evidence="1">Cytoplasm</location>
    </subcellularLocation>
</comment>
<organism evidence="6 7">
    <name type="scientific">SAR92 clade bacterium H455</name>
    <dbReference type="NCBI Taxonomy" id="2974818"/>
    <lineage>
        <taxon>Bacteria</taxon>
        <taxon>Pseudomonadati</taxon>
        <taxon>Pseudomonadota</taxon>
        <taxon>Gammaproteobacteria</taxon>
        <taxon>Cellvibrionales</taxon>
        <taxon>Porticoccaceae</taxon>
        <taxon>SAR92 clade</taxon>
    </lineage>
</organism>
<evidence type="ECO:0000313" key="6">
    <source>
        <dbReference type="EMBL" id="UVW34621.1"/>
    </source>
</evidence>
<dbReference type="Pfam" id="PF03937">
    <property type="entry name" value="Sdh5"/>
    <property type="match status" value="1"/>
</dbReference>
<evidence type="ECO:0000256" key="4">
    <source>
        <dbReference type="ARBA" id="ARBA00022490"/>
    </source>
</evidence>
<name>A0ABY5TPU5_9GAMM</name>
<dbReference type="PANTHER" id="PTHR39585">
    <property type="entry name" value="FAD ASSEMBLY FACTOR SDHE"/>
    <property type="match status" value="1"/>
</dbReference>
<dbReference type="InterPro" id="IPR050531">
    <property type="entry name" value="SdhE_FAD_assembly_factor"/>
</dbReference>